<name>A0A1V0SHN6_9VIRU</name>
<proteinExistence type="predicted"/>
<sequence length="214" mass="23609">MNSTEANTDIFFHSPQNKNITDNSFIVSSSLFTTSTPNKQIVNDVSDTSYINNRLMNIHNKIMDTEFLPISNTDIESASVQSGGQASTTHTRALPINYSDSTLSDSSQDFEYGIGEIEDETESSSESSSPTNSSEDSDEPVKRKKYILKKTNSRPSSRTTASKNPANKKSRKGSKKAPKKPAKKTSKKPVKKTSKKTSNQQAKKTSRKKSKSNK</sequence>
<organism evidence="2">
    <name type="scientific">Klosneuvirus KNV1</name>
    <dbReference type="NCBI Taxonomy" id="1977640"/>
    <lineage>
        <taxon>Viruses</taxon>
        <taxon>Varidnaviria</taxon>
        <taxon>Bamfordvirae</taxon>
        <taxon>Nucleocytoviricota</taxon>
        <taxon>Megaviricetes</taxon>
        <taxon>Imitervirales</taxon>
        <taxon>Mimiviridae</taxon>
        <taxon>Klosneuvirinae</taxon>
        <taxon>Klosneuvirus</taxon>
    </lineage>
</organism>
<evidence type="ECO:0000313" key="2">
    <source>
        <dbReference type="EMBL" id="ARF11222.1"/>
    </source>
</evidence>
<feature type="compositionally biased region" description="Low complexity" evidence="1">
    <location>
        <begin position="124"/>
        <end position="134"/>
    </location>
</feature>
<feature type="compositionally biased region" description="Basic residues" evidence="1">
    <location>
        <begin position="166"/>
        <end position="195"/>
    </location>
</feature>
<feature type="compositionally biased region" description="Basic residues" evidence="1">
    <location>
        <begin position="142"/>
        <end position="152"/>
    </location>
</feature>
<feature type="compositionally biased region" description="Basic residues" evidence="1">
    <location>
        <begin position="204"/>
        <end position="214"/>
    </location>
</feature>
<feature type="compositionally biased region" description="Polar residues" evidence="1">
    <location>
        <begin position="153"/>
        <end position="165"/>
    </location>
</feature>
<feature type="compositionally biased region" description="Polar residues" evidence="1">
    <location>
        <begin position="79"/>
        <end position="91"/>
    </location>
</feature>
<accession>A0A1V0SHN6</accession>
<evidence type="ECO:0000256" key="1">
    <source>
        <dbReference type="SAM" id="MobiDB-lite"/>
    </source>
</evidence>
<feature type="region of interest" description="Disordered" evidence="1">
    <location>
        <begin position="79"/>
        <end position="214"/>
    </location>
</feature>
<protein>
    <submittedName>
        <fullName evidence="2">Uncharacterized protein</fullName>
    </submittedName>
</protein>
<feature type="compositionally biased region" description="Polar residues" evidence="1">
    <location>
        <begin position="98"/>
        <end position="109"/>
    </location>
</feature>
<reference evidence="2" key="1">
    <citation type="journal article" date="2017" name="Science">
        <title>Giant viruses with an expanded complement of translation system components.</title>
        <authorList>
            <person name="Schulz F."/>
            <person name="Yutin N."/>
            <person name="Ivanova N.N."/>
            <person name="Ortega D.R."/>
            <person name="Lee T.K."/>
            <person name="Vierheilig J."/>
            <person name="Daims H."/>
            <person name="Horn M."/>
            <person name="Wagner M."/>
            <person name="Jensen G.J."/>
            <person name="Kyrpides N.C."/>
            <person name="Koonin E.V."/>
            <person name="Woyke T."/>
        </authorList>
    </citation>
    <scope>NUCLEOTIDE SEQUENCE</scope>
    <source>
        <strain evidence="2">KNV1</strain>
    </source>
</reference>
<dbReference type="EMBL" id="KY684108">
    <property type="protein sequence ID" value="ARF11222.1"/>
    <property type="molecule type" value="Genomic_DNA"/>
</dbReference>
<gene>
    <name evidence="2" type="ORF">Klosneuvirus_1_79</name>
</gene>